<dbReference type="PANTHER" id="PTHR10126">
    <property type="entry name" value="TATA-BOX BINDING PROTEIN"/>
    <property type="match status" value="1"/>
</dbReference>
<evidence type="ECO:0000313" key="8">
    <source>
        <dbReference type="EMBL" id="EMA55752.1"/>
    </source>
</evidence>
<evidence type="ECO:0000256" key="2">
    <source>
        <dbReference type="ARBA" id="ARBA00022737"/>
    </source>
</evidence>
<comment type="caution">
    <text evidence="8">The sequence shown here is derived from an EMBL/GenBank/DDBJ whole genome shotgun (WGS) entry which is preliminary data.</text>
</comment>
<dbReference type="NCBIfam" id="NF001593">
    <property type="entry name" value="PRK00394.1-2"/>
    <property type="match status" value="1"/>
</dbReference>
<evidence type="ECO:0000256" key="6">
    <source>
        <dbReference type="ARBA" id="ARBA00025680"/>
    </source>
</evidence>
<keyword evidence="2 7" id="KW-0677">Repeat</keyword>
<dbReference type="eggNOG" id="arCOG01764">
    <property type="taxonomic scope" value="Archaea"/>
</dbReference>
<dbReference type="PATRIC" id="fig|1227457.3.peg.916"/>
<evidence type="ECO:0000256" key="4">
    <source>
        <dbReference type="ARBA" id="ARBA00023125"/>
    </source>
</evidence>
<sequence>MGIELGCQELGLMSTENTISDPHATLEVQNVVVSSTLNQEIDLKSVALDLTGADFDPEQFPGVIYRPESAEATCLIFRSGKITCTGAGSIEGARETVQATVETVRGLGIDVEEPTVTVQNIVSDADLGEELNLEAIAIGLGLEDIEYEPEQFPGLIYRLDEPDTVVLLFGTGKTVITGAETQDDAEEALKTIIDRLSELALLG</sequence>
<keyword evidence="9" id="KW-1185">Reference proteome</keyword>
<feature type="repeat" description="1" evidence="7">
    <location>
        <begin position="28"/>
        <end position="104"/>
    </location>
</feature>
<comment type="similarity">
    <text evidence="1 7">Belongs to the TBP family.</text>
</comment>
<evidence type="ECO:0000256" key="3">
    <source>
        <dbReference type="ARBA" id="ARBA00023015"/>
    </source>
</evidence>
<accession>M0NCP9</accession>
<dbReference type="HAMAP" id="MF_00408">
    <property type="entry name" value="TATA_bind_prot_arch"/>
    <property type="match status" value="1"/>
</dbReference>
<dbReference type="AlphaFoldDB" id="M0NCP9"/>
<proteinExistence type="inferred from homology"/>
<protein>
    <recommendedName>
        <fullName evidence="7">TATA-box-binding protein</fullName>
    </recommendedName>
    <alternativeName>
        <fullName evidence="7">Box A-binding protein</fullName>
        <shortName evidence="7">BAP</shortName>
    </alternativeName>
    <alternativeName>
        <fullName evidence="7">TATA sequence-binding protein</fullName>
        <shortName evidence="7">TBP</shortName>
    </alternativeName>
    <alternativeName>
        <fullName evidence="7">TATA-box factor</fullName>
    </alternativeName>
</protein>
<name>M0NCP9_9EURY</name>
<comment type="caution">
    <text evidence="7">Lacks conserved residue(s) required for the propagation of feature annotation.</text>
</comment>
<evidence type="ECO:0000256" key="7">
    <source>
        <dbReference type="HAMAP-Rule" id="MF_00408"/>
    </source>
</evidence>
<dbReference type="Gene3D" id="3.30.310.10">
    <property type="entry name" value="TATA-Binding Protein"/>
    <property type="match status" value="2"/>
</dbReference>
<organism evidence="8 9">
    <name type="scientific">Halococcus thailandensis JCM 13552</name>
    <dbReference type="NCBI Taxonomy" id="1227457"/>
    <lineage>
        <taxon>Archaea</taxon>
        <taxon>Methanobacteriati</taxon>
        <taxon>Methanobacteriota</taxon>
        <taxon>Stenosarchaea group</taxon>
        <taxon>Halobacteria</taxon>
        <taxon>Halobacteriales</taxon>
        <taxon>Halococcaceae</taxon>
        <taxon>Halococcus</taxon>
    </lineage>
</organism>
<dbReference type="Proteomes" id="UP000011680">
    <property type="component" value="Unassembled WGS sequence"/>
</dbReference>
<keyword evidence="5 7" id="KW-0804">Transcription</keyword>
<dbReference type="Pfam" id="PF00352">
    <property type="entry name" value="TBP"/>
    <property type="match status" value="2"/>
</dbReference>
<dbReference type="GO" id="GO:0003677">
    <property type="term" value="F:DNA binding"/>
    <property type="evidence" value="ECO:0007669"/>
    <property type="project" value="UniProtKB-KW"/>
</dbReference>
<dbReference type="FunFam" id="3.30.310.10:FF:000007">
    <property type="entry name" value="TATA-box-binding protein"/>
    <property type="match status" value="1"/>
</dbReference>
<gene>
    <name evidence="7" type="primary">tbp</name>
    <name evidence="8" type="ORF">C451_05098</name>
</gene>
<evidence type="ECO:0000313" key="9">
    <source>
        <dbReference type="Proteomes" id="UP000011680"/>
    </source>
</evidence>
<keyword evidence="3 7" id="KW-0805">Transcription regulation</keyword>
<dbReference type="InterPro" id="IPR000814">
    <property type="entry name" value="TBP"/>
</dbReference>
<dbReference type="GO" id="GO:0006352">
    <property type="term" value="P:DNA-templated transcription initiation"/>
    <property type="evidence" value="ECO:0007669"/>
    <property type="project" value="InterPro"/>
</dbReference>
<dbReference type="PRINTS" id="PR00686">
    <property type="entry name" value="TIFACTORIID"/>
</dbReference>
<reference evidence="8 9" key="1">
    <citation type="journal article" date="2014" name="PLoS Genet.">
        <title>Phylogenetically driven sequencing of extremely halophilic archaea reveals strategies for static and dynamic osmo-response.</title>
        <authorList>
            <person name="Becker E.A."/>
            <person name="Seitzer P.M."/>
            <person name="Tritt A."/>
            <person name="Larsen D."/>
            <person name="Krusor M."/>
            <person name="Yao A.I."/>
            <person name="Wu D."/>
            <person name="Madern D."/>
            <person name="Eisen J.A."/>
            <person name="Darling A.E."/>
            <person name="Facciotti M.T."/>
        </authorList>
    </citation>
    <scope>NUCLEOTIDE SEQUENCE [LARGE SCALE GENOMIC DNA]</scope>
    <source>
        <strain evidence="8 9">JCM 13552</strain>
    </source>
</reference>
<dbReference type="SUPFAM" id="SSF55945">
    <property type="entry name" value="TATA-box binding protein-like"/>
    <property type="match status" value="2"/>
</dbReference>
<evidence type="ECO:0000256" key="1">
    <source>
        <dbReference type="ARBA" id="ARBA00005560"/>
    </source>
</evidence>
<keyword evidence="4 7" id="KW-0238">DNA-binding</keyword>
<dbReference type="STRING" id="1227457.C451_05098"/>
<dbReference type="InterPro" id="IPR012295">
    <property type="entry name" value="TBP_dom_sf"/>
</dbReference>
<evidence type="ECO:0000256" key="5">
    <source>
        <dbReference type="ARBA" id="ARBA00023163"/>
    </source>
</evidence>
<comment type="function">
    <text evidence="6 7">General factor that plays a role in the activation of archaeal genes transcribed by RNA polymerase. Binds specifically to the TATA box promoter element which lies close to the position of transcription initiation.</text>
</comment>
<dbReference type="EMBL" id="AOMF01000105">
    <property type="protein sequence ID" value="EMA55752.1"/>
    <property type="molecule type" value="Genomic_DNA"/>
</dbReference>
<dbReference type="GO" id="GO:0003700">
    <property type="term" value="F:DNA-binding transcription factor activity"/>
    <property type="evidence" value="ECO:0007669"/>
    <property type="project" value="UniProtKB-UniRule"/>
</dbReference>